<reference evidence="3 4" key="1">
    <citation type="submission" date="2023-01" db="EMBL/GenBank/DDBJ databases">
        <title>Analysis of 21 Apiospora genomes using comparative genomics revels a genus with tremendous synthesis potential of carbohydrate active enzymes and secondary metabolites.</title>
        <authorList>
            <person name="Sorensen T."/>
        </authorList>
    </citation>
    <scope>NUCLEOTIDE SEQUENCE [LARGE SCALE GENOMIC DNA]</scope>
    <source>
        <strain evidence="3 4">CBS 135458</strain>
    </source>
</reference>
<dbReference type="PANTHER" id="PTHR10039">
    <property type="entry name" value="AMELOGENIN"/>
    <property type="match status" value="1"/>
</dbReference>
<dbReference type="InterPro" id="IPR056884">
    <property type="entry name" value="NPHP3-like_N"/>
</dbReference>
<keyword evidence="1" id="KW-0677">Repeat</keyword>
<evidence type="ECO:0000256" key="1">
    <source>
        <dbReference type="ARBA" id="ARBA00022737"/>
    </source>
</evidence>
<dbReference type="RefSeq" id="XP_066718009.1">
    <property type="nucleotide sequence ID" value="XM_066855842.1"/>
</dbReference>
<evidence type="ECO:0000313" key="4">
    <source>
        <dbReference type="Proteomes" id="UP001480595"/>
    </source>
</evidence>
<dbReference type="EMBL" id="JAQQWL010000005">
    <property type="protein sequence ID" value="KAK8073534.1"/>
    <property type="molecule type" value="Genomic_DNA"/>
</dbReference>
<dbReference type="InterPro" id="IPR027417">
    <property type="entry name" value="P-loop_NTPase"/>
</dbReference>
<comment type="caution">
    <text evidence="3">The sequence shown here is derived from an EMBL/GenBank/DDBJ whole genome shotgun (WGS) entry which is preliminary data.</text>
</comment>
<name>A0ABR1VUF4_9PEZI</name>
<accession>A0ABR1VUF4</accession>
<dbReference type="Proteomes" id="UP001480595">
    <property type="component" value="Unassembled WGS sequence"/>
</dbReference>
<organism evidence="3 4">
    <name type="scientific">Apiospora phragmitis</name>
    <dbReference type="NCBI Taxonomy" id="2905665"/>
    <lineage>
        <taxon>Eukaryota</taxon>
        <taxon>Fungi</taxon>
        <taxon>Dikarya</taxon>
        <taxon>Ascomycota</taxon>
        <taxon>Pezizomycotina</taxon>
        <taxon>Sordariomycetes</taxon>
        <taxon>Xylariomycetidae</taxon>
        <taxon>Amphisphaeriales</taxon>
        <taxon>Apiosporaceae</taxon>
        <taxon>Apiospora</taxon>
    </lineage>
</organism>
<dbReference type="SUPFAM" id="SSF52540">
    <property type="entry name" value="P-loop containing nucleoside triphosphate hydrolases"/>
    <property type="match status" value="1"/>
</dbReference>
<evidence type="ECO:0000259" key="2">
    <source>
        <dbReference type="Pfam" id="PF24883"/>
    </source>
</evidence>
<gene>
    <name evidence="3" type="ORF">PG994_004433</name>
</gene>
<evidence type="ECO:0000313" key="3">
    <source>
        <dbReference type="EMBL" id="KAK8073534.1"/>
    </source>
</evidence>
<sequence>MRKFNILPDSKSNDGHGYRSVFWPRDLIPSTAPHARVMTYGYDTHIRHCIGPEGSHNTVYDIVWNFLVSLEASRRTKPSRPIVFIAHSLGRIVVKEMLRRSRMCRLGQSHLHSVFNSTRSVAEQLIKAMGFKVNQQVVDSLLPSSERLRELRDEFALMARQQGWSIYSFQEQMGIKPLNGRKVVDDTSSYLNSPEFEVTEHISQNHMDMCRFVGSNDTEYRKVSAAITRIMSKKENITDSDQIREPEVDHKALQENLDSLRFDQHDVRHQNIKSAHVKTCKWLLKSDIYSDWVKSKYLEENYGFFWIKGKPGTGKSTIMKFLFANAQRTMKDMMLISFFFSARGHSLERSTIGLYRSLLSQLLEHKPSLQPVLQLDSLRNRETLGWSLELLKSLFEQAVQSLADTPVVCFIDALDECPEIEIREMISSFSHLGQLAVSAGHQFKVCFLSRHYPYITISKKIELVLEEHEGHGEDISHYVTSELKIDQSKLSDEIRQAVQAKSSGIFMWVVLVVQILNKEYDCGHIHKLRRRLRSCQMISMIYSETYLLEMLGMEKKLYFAILSGVDSEALRDNNMEELSDSDFDRYILNCSKGLVEATKLKQRTVQFIHKSVRDFLLKDDGFNSILA</sequence>
<keyword evidence="4" id="KW-1185">Reference proteome</keyword>
<dbReference type="PANTHER" id="PTHR10039:SF5">
    <property type="entry name" value="NACHT DOMAIN-CONTAINING PROTEIN"/>
    <property type="match status" value="1"/>
</dbReference>
<proteinExistence type="predicted"/>
<feature type="domain" description="Nephrocystin 3-like N-terminal" evidence="2">
    <location>
        <begin position="279"/>
        <end position="450"/>
    </location>
</feature>
<dbReference type="Pfam" id="PF24883">
    <property type="entry name" value="NPHP3_N"/>
    <property type="match status" value="1"/>
</dbReference>
<dbReference type="Gene3D" id="3.40.50.300">
    <property type="entry name" value="P-loop containing nucleotide triphosphate hydrolases"/>
    <property type="match status" value="1"/>
</dbReference>
<dbReference type="GeneID" id="92088905"/>
<protein>
    <recommendedName>
        <fullName evidence="2">Nephrocystin 3-like N-terminal domain-containing protein</fullName>
    </recommendedName>
</protein>